<dbReference type="Proteomes" id="UP001185069">
    <property type="component" value="Unassembled WGS sequence"/>
</dbReference>
<evidence type="ECO:0000313" key="4">
    <source>
        <dbReference type="Proteomes" id="UP001185069"/>
    </source>
</evidence>
<reference evidence="3 4" key="1">
    <citation type="submission" date="2023-07" db="EMBL/GenBank/DDBJ databases">
        <title>Sequencing the genomes of 1000 actinobacteria strains.</title>
        <authorList>
            <person name="Klenk H.-P."/>
        </authorList>
    </citation>
    <scope>NUCLEOTIDE SEQUENCE [LARGE SCALE GENOMIC DNA]</scope>
    <source>
        <strain evidence="3 4">DSM 14555</strain>
    </source>
</reference>
<keyword evidence="1" id="KW-0472">Membrane</keyword>
<keyword evidence="1" id="KW-1133">Transmembrane helix</keyword>
<feature type="transmembrane region" description="Helical" evidence="1">
    <location>
        <begin position="38"/>
        <end position="55"/>
    </location>
</feature>
<dbReference type="RefSeq" id="WP_309798486.1">
    <property type="nucleotide sequence ID" value="NZ_BAAAHY010000005.1"/>
</dbReference>
<dbReference type="EMBL" id="JAVDQF010000001">
    <property type="protein sequence ID" value="MDR6269846.1"/>
    <property type="molecule type" value="Genomic_DNA"/>
</dbReference>
<evidence type="ECO:0000313" key="3">
    <source>
        <dbReference type="EMBL" id="MDR6269846.1"/>
    </source>
</evidence>
<keyword evidence="2" id="KW-0732">Signal</keyword>
<gene>
    <name evidence="3" type="ORF">JOE69_002084</name>
</gene>
<evidence type="ECO:0000256" key="1">
    <source>
        <dbReference type="SAM" id="Phobius"/>
    </source>
</evidence>
<feature type="signal peptide" evidence="2">
    <location>
        <begin position="1"/>
        <end position="28"/>
    </location>
</feature>
<evidence type="ECO:0000256" key="2">
    <source>
        <dbReference type="SAM" id="SignalP"/>
    </source>
</evidence>
<comment type="caution">
    <text evidence="3">The sequence shown here is derived from an EMBL/GenBank/DDBJ whole genome shotgun (WGS) entry which is preliminary data.</text>
</comment>
<sequence length="205" mass="21344">MANMVPFRLLRSLLITLTTVSLAGTAHAAAGGGFPAAPLLLGMTALTWLGCMLVSRWRLSVPAMAVLLAGSQVALHQGFEWFAMSGDPIGGTIPAGHPHGTAMNLPDLDFSASAATPEHASSTAMLMMHVLATAVTAVLLARGEAALWTLSDWLRPLLQPARPVPLPAATRPASIRQVAEAAAVRWILSANRWRGPPPAPATASP</sequence>
<feature type="chain" id="PRO_5045528227" evidence="2">
    <location>
        <begin position="29"/>
        <end position="205"/>
    </location>
</feature>
<organism evidence="3 4">
    <name type="scientific">Arthrobacter russicus</name>
    <dbReference type="NCBI Taxonomy" id="172040"/>
    <lineage>
        <taxon>Bacteria</taxon>
        <taxon>Bacillati</taxon>
        <taxon>Actinomycetota</taxon>
        <taxon>Actinomycetes</taxon>
        <taxon>Micrococcales</taxon>
        <taxon>Micrococcaceae</taxon>
        <taxon>Arthrobacter</taxon>
    </lineage>
</organism>
<accession>A0ABU1JBP6</accession>
<name>A0ABU1JBP6_9MICC</name>
<keyword evidence="4" id="KW-1185">Reference proteome</keyword>
<keyword evidence="1" id="KW-0812">Transmembrane</keyword>
<protein>
    <submittedName>
        <fullName evidence="3">Uncharacterized protein</fullName>
    </submittedName>
</protein>
<proteinExistence type="predicted"/>